<dbReference type="Proteomes" id="UP000800094">
    <property type="component" value="Unassembled WGS sequence"/>
</dbReference>
<dbReference type="InterPro" id="IPR001087">
    <property type="entry name" value="GDSL"/>
</dbReference>
<dbReference type="OrthoDB" id="5278722at2759"/>
<dbReference type="Gene3D" id="3.40.50.1110">
    <property type="entry name" value="SGNH hydrolase"/>
    <property type="match status" value="1"/>
</dbReference>
<dbReference type="InterPro" id="IPR036514">
    <property type="entry name" value="SGNH_hydro_sf"/>
</dbReference>
<sequence>MRFFTRLHVCAAASVVLILYFAWLRPSIPIQSSIQSVWRGSAHRVVVFGDDWSDIGRYRVSPPPKSTTRDRDPDRGELWVEALCKELNCDFIDNFARSIPSNVEMMTVGSMVDSDIFANATSERRNETLVLFDFQTQVQQFLEFEKRKRQIPERLRRIDEWTVFTVFFGIWDLLEYSALEKEAAIHAIDRSIDELLHNLDILADQVGGPIKVVIPKLVDVTFLPRFASRKNESTTMFAAEQHQSVFLWTYWNTALSQASVGWGKGDLFIPDLNGIVMNQVRAKQLYSKQISDATGFGKQKPLFDEVERPCLASKTESNASYLQAADIEKCFDPAGHLFWDEMHLSGPAHQLIGKEAARLVRANNTINTDARERAMQGSATDPKSQRKDGAGFDLKFPPGY</sequence>
<dbReference type="RefSeq" id="XP_033692244.1">
    <property type="nucleotide sequence ID" value="XM_033822715.1"/>
</dbReference>
<dbReference type="EMBL" id="ML987189">
    <property type="protein sequence ID" value="KAF2257240.1"/>
    <property type="molecule type" value="Genomic_DNA"/>
</dbReference>
<feature type="region of interest" description="Disordered" evidence="1">
    <location>
        <begin position="367"/>
        <end position="400"/>
    </location>
</feature>
<proteinExistence type="predicted"/>
<name>A0A6A6J5S2_9PLEO</name>
<protein>
    <recommendedName>
        <fullName evidence="4">Carbohydrate esterase family 16 protein</fullName>
    </recommendedName>
</protein>
<dbReference type="Pfam" id="PF00657">
    <property type="entry name" value="Lipase_GDSL"/>
    <property type="match status" value="1"/>
</dbReference>
<evidence type="ECO:0000313" key="2">
    <source>
        <dbReference type="EMBL" id="KAF2257240.1"/>
    </source>
</evidence>
<accession>A0A6A6J5S2</accession>
<organism evidence="2 3">
    <name type="scientific">Trematosphaeria pertusa</name>
    <dbReference type="NCBI Taxonomy" id="390896"/>
    <lineage>
        <taxon>Eukaryota</taxon>
        <taxon>Fungi</taxon>
        <taxon>Dikarya</taxon>
        <taxon>Ascomycota</taxon>
        <taxon>Pezizomycotina</taxon>
        <taxon>Dothideomycetes</taxon>
        <taxon>Pleosporomycetidae</taxon>
        <taxon>Pleosporales</taxon>
        <taxon>Massarineae</taxon>
        <taxon>Trematosphaeriaceae</taxon>
        <taxon>Trematosphaeria</taxon>
    </lineage>
</organism>
<keyword evidence="3" id="KW-1185">Reference proteome</keyword>
<dbReference type="GO" id="GO:0016788">
    <property type="term" value="F:hydrolase activity, acting on ester bonds"/>
    <property type="evidence" value="ECO:0007669"/>
    <property type="project" value="InterPro"/>
</dbReference>
<evidence type="ECO:0008006" key="4">
    <source>
        <dbReference type="Google" id="ProtNLM"/>
    </source>
</evidence>
<reference evidence="2" key="1">
    <citation type="journal article" date="2020" name="Stud. Mycol.">
        <title>101 Dothideomycetes genomes: a test case for predicting lifestyles and emergence of pathogens.</title>
        <authorList>
            <person name="Haridas S."/>
            <person name="Albert R."/>
            <person name="Binder M."/>
            <person name="Bloem J."/>
            <person name="Labutti K."/>
            <person name="Salamov A."/>
            <person name="Andreopoulos B."/>
            <person name="Baker S."/>
            <person name="Barry K."/>
            <person name="Bills G."/>
            <person name="Bluhm B."/>
            <person name="Cannon C."/>
            <person name="Castanera R."/>
            <person name="Culley D."/>
            <person name="Daum C."/>
            <person name="Ezra D."/>
            <person name="Gonzalez J."/>
            <person name="Henrissat B."/>
            <person name="Kuo A."/>
            <person name="Liang C."/>
            <person name="Lipzen A."/>
            <person name="Lutzoni F."/>
            <person name="Magnuson J."/>
            <person name="Mondo S."/>
            <person name="Nolan M."/>
            <person name="Ohm R."/>
            <person name="Pangilinan J."/>
            <person name="Park H.-J."/>
            <person name="Ramirez L."/>
            <person name="Alfaro M."/>
            <person name="Sun H."/>
            <person name="Tritt A."/>
            <person name="Yoshinaga Y."/>
            <person name="Zwiers L.-H."/>
            <person name="Turgeon B."/>
            <person name="Goodwin S."/>
            <person name="Spatafora J."/>
            <person name="Crous P."/>
            <person name="Grigoriev I."/>
        </authorList>
    </citation>
    <scope>NUCLEOTIDE SEQUENCE</scope>
    <source>
        <strain evidence="2">CBS 122368</strain>
    </source>
</reference>
<dbReference type="GeneID" id="54576045"/>
<gene>
    <name evidence="2" type="ORF">BU26DRAFT_39281</name>
</gene>
<dbReference type="AlphaFoldDB" id="A0A6A6J5S2"/>
<evidence type="ECO:0000256" key="1">
    <source>
        <dbReference type="SAM" id="MobiDB-lite"/>
    </source>
</evidence>
<evidence type="ECO:0000313" key="3">
    <source>
        <dbReference type="Proteomes" id="UP000800094"/>
    </source>
</evidence>